<organism evidence="1 2">
    <name type="scientific">Hyalomma asiaticum</name>
    <name type="common">Tick</name>
    <dbReference type="NCBI Taxonomy" id="266040"/>
    <lineage>
        <taxon>Eukaryota</taxon>
        <taxon>Metazoa</taxon>
        <taxon>Ecdysozoa</taxon>
        <taxon>Arthropoda</taxon>
        <taxon>Chelicerata</taxon>
        <taxon>Arachnida</taxon>
        <taxon>Acari</taxon>
        <taxon>Parasitiformes</taxon>
        <taxon>Ixodida</taxon>
        <taxon>Ixodoidea</taxon>
        <taxon>Ixodidae</taxon>
        <taxon>Hyalomminae</taxon>
        <taxon>Hyalomma</taxon>
    </lineage>
</organism>
<keyword evidence="2" id="KW-1185">Reference proteome</keyword>
<protein>
    <submittedName>
        <fullName evidence="1">Uncharacterized protein</fullName>
    </submittedName>
</protein>
<comment type="caution">
    <text evidence="1">The sequence shown here is derived from an EMBL/GenBank/DDBJ whole genome shotgun (WGS) entry which is preliminary data.</text>
</comment>
<dbReference type="Proteomes" id="UP000821845">
    <property type="component" value="Chromosome 1"/>
</dbReference>
<evidence type="ECO:0000313" key="1">
    <source>
        <dbReference type="EMBL" id="KAH6945043.1"/>
    </source>
</evidence>
<reference evidence="1" key="1">
    <citation type="submission" date="2020-05" db="EMBL/GenBank/DDBJ databases">
        <title>Large-scale comparative analyses of tick genomes elucidate their genetic diversity and vector capacities.</title>
        <authorList>
            <person name="Jia N."/>
            <person name="Wang J."/>
            <person name="Shi W."/>
            <person name="Du L."/>
            <person name="Sun Y."/>
            <person name="Zhan W."/>
            <person name="Jiang J."/>
            <person name="Wang Q."/>
            <person name="Zhang B."/>
            <person name="Ji P."/>
            <person name="Sakyi L.B."/>
            <person name="Cui X."/>
            <person name="Yuan T."/>
            <person name="Jiang B."/>
            <person name="Yang W."/>
            <person name="Lam T.T.-Y."/>
            <person name="Chang Q."/>
            <person name="Ding S."/>
            <person name="Wang X."/>
            <person name="Zhu J."/>
            <person name="Ruan X."/>
            <person name="Zhao L."/>
            <person name="Wei J."/>
            <person name="Que T."/>
            <person name="Du C."/>
            <person name="Cheng J."/>
            <person name="Dai P."/>
            <person name="Han X."/>
            <person name="Huang E."/>
            <person name="Gao Y."/>
            <person name="Liu J."/>
            <person name="Shao H."/>
            <person name="Ye R."/>
            <person name="Li L."/>
            <person name="Wei W."/>
            <person name="Wang X."/>
            <person name="Wang C."/>
            <person name="Yang T."/>
            <person name="Huo Q."/>
            <person name="Li W."/>
            <person name="Guo W."/>
            <person name="Chen H."/>
            <person name="Zhou L."/>
            <person name="Ni X."/>
            <person name="Tian J."/>
            <person name="Zhou Y."/>
            <person name="Sheng Y."/>
            <person name="Liu T."/>
            <person name="Pan Y."/>
            <person name="Xia L."/>
            <person name="Li J."/>
            <person name="Zhao F."/>
            <person name="Cao W."/>
        </authorList>
    </citation>
    <scope>NUCLEOTIDE SEQUENCE</scope>
    <source>
        <strain evidence="1">Hyas-2018</strain>
    </source>
</reference>
<sequence>MRQREGTCRCYGENSDNIGEMFIYGILAYMGHTHRRQSSFIVSAAGDSPILTLEPQASIAPRFQDVRLERLSQI</sequence>
<proteinExistence type="predicted"/>
<evidence type="ECO:0000313" key="2">
    <source>
        <dbReference type="Proteomes" id="UP000821845"/>
    </source>
</evidence>
<gene>
    <name evidence="1" type="ORF">HPB50_006964</name>
</gene>
<name>A0ACB7TDA8_HYAAI</name>
<dbReference type="EMBL" id="CM023481">
    <property type="protein sequence ID" value="KAH6945043.1"/>
    <property type="molecule type" value="Genomic_DNA"/>
</dbReference>
<accession>A0ACB7TDA8</accession>